<reference evidence="1 2" key="1">
    <citation type="submission" date="2023-02" db="EMBL/GenBank/DDBJ databases">
        <title>LHISI_Scaffold_Assembly.</title>
        <authorList>
            <person name="Stuart O.P."/>
            <person name="Cleave R."/>
            <person name="Magrath M.J.L."/>
            <person name="Mikheyev A.S."/>
        </authorList>
    </citation>
    <scope>NUCLEOTIDE SEQUENCE [LARGE SCALE GENOMIC DNA]</scope>
    <source>
        <strain evidence="1">Daus_M_001</strain>
        <tissue evidence="1">Leg muscle</tissue>
    </source>
</reference>
<evidence type="ECO:0000313" key="1">
    <source>
        <dbReference type="EMBL" id="KAJ8886627.1"/>
    </source>
</evidence>
<organism evidence="1 2">
    <name type="scientific">Dryococelus australis</name>
    <dbReference type="NCBI Taxonomy" id="614101"/>
    <lineage>
        <taxon>Eukaryota</taxon>
        <taxon>Metazoa</taxon>
        <taxon>Ecdysozoa</taxon>
        <taxon>Arthropoda</taxon>
        <taxon>Hexapoda</taxon>
        <taxon>Insecta</taxon>
        <taxon>Pterygota</taxon>
        <taxon>Neoptera</taxon>
        <taxon>Polyneoptera</taxon>
        <taxon>Phasmatodea</taxon>
        <taxon>Verophasmatodea</taxon>
        <taxon>Anareolatae</taxon>
        <taxon>Phasmatidae</taxon>
        <taxon>Eurycanthinae</taxon>
        <taxon>Dryococelus</taxon>
    </lineage>
</organism>
<evidence type="ECO:0000313" key="2">
    <source>
        <dbReference type="Proteomes" id="UP001159363"/>
    </source>
</evidence>
<protein>
    <submittedName>
        <fullName evidence="1">Uncharacterized protein</fullName>
    </submittedName>
</protein>
<gene>
    <name evidence="1" type="ORF">PR048_012839</name>
</gene>
<accession>A0ABQ9HQW9</accession>
<dbReference type="EMBL" id="JARBHB010000004">
    <property type="protein sequence ID" value="KAJ8886627.1"/>
    <property type="molecule type" value="Genomic_DNA"/>
</dbReference>
<comment type="caution">
    <text evidence="1">The sequence shown here is derived from an EMBL/GenBank/DDBJ whole genome shotgun (WGS) entry which is preliminary data.</text>
</comment>
<keyword evidence="2" id="KW-1185">Reference proteome</keyword>
<proteinExistence type="predicted"/>
<dbReference type="Proteomes" id="UP001159363">
    <property type="component" value="Chromosome X"/>
</dbReference>
<name>A0ABQ9HQW9_9NEOP</name>
<sequence>MMWAFWYIKSPKMRSRFEENIKEKEYVKISIPQILCPTRWCVHTAALDTMLQAYPHTLELLGEIILGTKGIAICCRVCGPSERLSVTLQRTSMTCSLAAKSIEVTNAHFLKCRID</sequence>